<comment type="caution">
    <text evidence="5">The sequence shown here is derived from an EMBL/GenBank/DDBJ whole genome shotgun (WGS) entry which is preliminary data.</text>
</comment>
<evidence type="ECO:0000256" key="3">
    <source>
        <dbReference type="ARBA" id="ARBA00022729"/>
    </source>
</evidence>
<gene>
    <name evidence="5" type="ORF">GCM10009751_17160</name>
</gene>
<dbReference type="Pfam" id="PF13416">
    <property type="entry name" value="SBP_bac_8"/>
    <property type="match status" value="1"/>
</dbReference>
<protein>
    <submittedName>
        <fullName evidence="5">ABC transporter substrate-binding protein</fullName>
    </submittedName>
</protein>
<evidence type="ECO:0000256" key="2">
    <source>
        <dbReference type="ARBA" id="ARBA00022448"/>
    </source>
</evidence>
<dbReference type="SUPFAM" id="SSF53850">
    <property type="entry name" value="Periplasmic binding protein-like II"/>
    <property type="match status" value="1"/>
</dbReference>
<proteinExistence type="inferred from homology"/>
<accession>A0ABN2NAI5</accession>
<dbReference type="Proteomes" id="UP001501094">
    <property type="component" value="Unassembled WGS sequence"/>
</dbReference>
<name>A0ABN2NAI5_9MICO</name>
<feature type="signal peptide" evidence="4">
    <location>
        <begin position="1"/>
        <end position="25"/>
    </location>
</feature>
<dbReference type="Gene3D" id="3.40.190.10">
    <property type="entry name" value="Periplasmic binding protein-like II"/>
    <property type="match status" value="1"/>
</dbReference>
<dbReference type="PANTHER" id="PTHR30061:SF50">
    <property type="entry name" value="MALTOSE_MALTODEXTRIN-BINDING PERIPLASMIC PROTEIN"/>
    <property type="match status" value="1"/>
</dbReference>
<keyword evidence="2" id="KW-0813">Transport</keyword>
<reference evidence="5 6" key="1">
    <citation type="journal article" date="2019" name="Int. J. Syst. Evol. Microbiol.">
        <title>The Global Catalogue of Microorganisms (GCM) 10K type strain sequencing project: providing services to taxonomists for standard genome sequencing and annotation.</title>
        <authorList>
            <consortium name="The Broad Institute Genomics Platform"/>
            <consortium name="The Broad Institute Genome Sequencing Center for Infectious Disease"/>
            <person name="Wu L."/>
            <person name="Ma J."/>
        </authorList>
    </citation>
    <scope>NUCLEOTIDE SEQUENCE [LARGE SCALE GENOMIC DNA]</scope>
    <source>
        <strain evidence="5 6">JCM 14326</strain>
    </source>
</reference>
<keyword evidence="6" id="KW-1185">Reference proteome</keyword>
<evidence type="ECO:0000256" key="1">
    <source>
        <dbReference type="ARBA" id="ARBA00008520"/>
    </source>
</evidence>
<comment type="similarity">
    <text evidence="1">Belongs to the bacterial solute-binding protein 1 family.</text>
</comment>
<sequence length="406" mass="42345">MDRKILRLRISVAATVGALVLSAAACTKGLDADDGGRELRVLIGPSRTDETASLRAAVREWSAAHGRDVTVDLAADIPRQLTRGFAAGNAPDVFALGTDHFAEYAAAGFLEPYGDALGNTGDFHPALVTTFTVDGELVCAPREFSTLALVIDATAWKRAGLTPGDYPATWDDLHRAAKRLTTGERAGLTFPPEWERIGAFMAAAGGGLVDERLRPAADTPENLRALSYAKDLLVSGAARFPSEVGAGWGGEALGTGAAAMTIEGNWVIPALREDYPDVEYAVVPLPHGPAGPATLGFTECWGIAADGRDHGAAVSLVRHLTSARQQTEFARDYGAMPSVRSAAEAWAAANPGMDAFLDGAAGAQGVPPMVGLADALPEVNARLAQLPEDDPKAVLTEVQSALEAAN</sequence>
<keyword evidence="3 4" id="KW-0732">Signal</keyword>
<evidence type="ECO:0000313" key="6">
    <source>
        <dbReference type="Proteomes" id="UP001501094"/>
    </source>
</evidence>
<feature type="chain" id="PRO_5046885600" evidence="4">
    <location>
        <begin position="26"/>
        <end position="406"/>
    </location>
</feature>
<dbReference type="PANTHER" id="PTHR30061">
    <property type="entry name" value="MALTOSE-BINDING PERIPLASMIC PROTEIN"/>
    <property type="match status" value="1"/>
</dbReference>
<dbReference type="PROSITE" id="PS51257">
    <property type="entry name" value="PROKAR_LIPOPROTEIN"/>
    <property type="match status" value="1"/>
</dbReference>
<organism evidence="5 6">
    <name type="scientific">Myceligenerans crystallogenes</name>
    <dbReference type="NCBI Taxonomy" id="316335"/>
    <lineage>
        <taxon>Bacteria</taxon>
        <taxon>Bacillati</taxon>
        <taxon>Actinomycetota</taxon>
        <taxon>Actinomycetes</taxon>
        <taxon>Micrococcales</taxon>
        <taxon>Promicromonosporaceae</taxon>
        <taxon>Myceligenerans</taxon>
    </lineage>
</organism>
<evidence type="ECO:0000256" key="4">
    <source>
        <dbReference type="SAM" id="SignalP"/>
    </source>
</evidence>
<dbReference type="EMBL" id="BAAANL010000003">
    <property type="protein sequence ID" value="GAA1860197.1"/>
    <property type="molecule type" value="Genomic_DNA"/>
</dbReference>
<evidence type="ECO:0000313" key="5">
    <source>
        <dbReference type="EMBL" id="GAA1860197.1"/>
    </source>
</evidence>
<dbReference type="InterPro" id="IPR006059">
    <property type="entry name" value="SBP"/>
</dbReference>